<dbReference type="EMBL" id="DUJS01000001">
    <property type="protein sequence ID" value="HII69748.1"/>
    <property type="molecule type" value="Genomic_DNA"/>
</dbReference>
<proteinExistence type="predicted"/>
<reference evidence="2" key="1">
    <citation type="journal article" date="2020" name="bioRxiv">
        <title>A rank-normalized archaeal taxonomy based on genome phylogeny resolves widespread incomplete and uneven classifications.</title>
        <authorList>
            <person name="Rinke C."/>
            <person name="Chuvochina M."/>
            <person name="Mussig A.J."/>
            <person name="Chaumeil P.-A."/>
            <person name="Waite D.W."/>
            <person name="Whitman W.B."/>
            <person name="Parks D.H."/>
            <person name="Hugenholtz P."/>
        </authorList>
    </citation>
    <scope>NUCLEOTIDE SEQUENCE</scope>
    <source>
        <strain evidence="2">UBA8853</strain>
    </source>
</reference>
<evidence type="ECO:0000313" key="3">
    <source>
        <dbReference type="Proteomes" id="UP000619545"/>
    </source>
</evidence>
<feature type="region of interest" description="Disordered" evidence="1">
    <location>
        <begin position="246"/>
        <end position="291"/>
    </location>
</feature>
<dbReference type="AlphaFoldDB" id="A0A832TGD8"/>
<dbReference type="Proteomes" id="UP000619545">
    <property type="component" value="Unassembled WGS sequence"/>
</dbReference>
<evidence type="ECO:0000256" key="1">
    <source>
        <dbReference type="SAM" id="MobiDB-lite"/>
    </source>
</evidence>
<feature type="compositionally biased region" description="Polar residues" evidence="1">
    <location>
        <begin position="250"/>
        <end position="269"/>
    </location>
</feature>
<sequence>MRVLVMAIVAVAMVANSASAITGKATTNGATPEEMLENLRVHVVAEEGATLDLKEHPVVVGEHAVYVVMITEGDAKSSGETYEEQPLLVPLPKDGVRVEGDTLTVTRPVDTIGYCLSPGSAVPGWNGPESLVVPTWEGLSSKLAIAVKPDKIEQVLATGVCEPEWVKYVRITPTTVRRAVRILDSNVEWTRYFSWDAQLKIWDALWPTESGSSLTELLPKLLPTAVLALPLIAYLTTQYLTSHAEGTFSPGPTGSTVQSVNPGSPQETSEAQRETQQEVIESPSGGEETPTITTITESTPSETIEAHFAAVKGGPTTRVSAGSSVGGATGRPVRTGTSGVCVGEHSTGTPPLLPILAVLAATTGLLLCRKGLSP</sequence>
<name>A0A832TGD8_9EURY</name>
<feature type="region of interest" description="Disordered" evidence="1">
    <location>
        <begin position="312"/>
        <end position="336"/>
    </location>
</feature>
<gene>
    <name evidence="2" type="ORF">HA336_00765</name>
</gene>
<accession>A0A832TGD8</accession>
<organism evidence="2 3">
    <name type="scientific">Methanopyrus kandleri</name>
    <dbReference type="NCBI Taxonomy" id="2320"/>
    <lineage>
        <taxon>Archaea</taxon>
        <taxon>Methanobacteriati</taxon>
        <taxon>Methanobacteriota</taxon>
        <taxon>Methanomada group</taxon>
        <taxon>Methanopyri</taxon>
        <taxon>Methanopyrales</taxon>
        <taxon>Methanopyraceae</taxon>
        <taxon>Methanopyrus</taxon>
    </lineage>
</organism>
<dbReference type="RefSeq" id="WP_011019482.1">
    <property type="nucleotide sequence ID" value="NZ_DUJS01000001.1"/>
</dbReference>
<evidence type="ECO:0008006" key="4">
    <source>
        <dbReference type="Google" id="ProtNLM"/>
    </source>
</evidence>
<dbReference type="GeneID" id="1477215"/>
<comment type="caution">
    <text evidence="2">The sequence shown here is derived from an EMBL/GenBank/DDBJ whole genome shotgun (WGS) entry which is preliminary data.</text>
</comment>
<evidence type="ECO:0000313" key="2">
    <source>
        <dbReference type="EMBL" id="HII69748.1"/>
    </source>
</evidence>
<protein>
    <recommendedName>
        <fullName evidence="4">DUF2330 domain-containing protein</fullName>
    </recommendedName>
</protein>